<dbReference type="InterPro" id="IPR013538">
    <property type="entry name" value="ASHA1/2-like_C"/>
</dbReference>
<sequence length="151" mass="17518">MSYELSISREIEVAREKLFRCWTEVELLDEWFCPKPYRTRHTVIEPHTGGRLDTEIFGPDGDAFPNVGVFLEVVENERLVWTDAYRAGWEPNEKLFMTGIATFEDLGGGRTRYTMAARHWSKEAMEKHLAMGFRDGWEKSADQLVELAKTL</sequence>
<dbReference type="Proteomes" id="UP001476282">
    <property type="component" value="Unassembled WGS sequence"/>
</dbReference>
<gene>
    <name evidence="3" type="ORF">Hsar01_01946</name>
</gene>
<organism evidence="3 4">
    <name type="scientific">Haloferula sargassicola</name>
    <dbReference type="NCBI Taxonomy" id="490096"/>
    <lineage>
        <taxon>Bacteria</taxon>
        <taxon>Pseudomonadati</taxon>
        <taxon>Verrucomicrobiota</taxon>
        <taxon>Verrucomicrobiia</taxon>
        <taxon>Verrucomicrobiales</taxon>
        <taxon>Verrucomicrobiaceae</taxon>
        <taxon>Haloferula</taxon>
    </lineage>
</organism>
<evidence type="ECO:0000256" key="1">
    <source>
        <dbReference type="ARBA" id="ARBA00006817"/>
    </source>
</evidence>
<keyword evidence="4" id="KW-1185">Reference proteome</keyword>
<comment type="similarity">
    <text evidence="1">Belongs to the AHA1 family.</text>
</comment>
<dbReference type="EMBL" id="BAABRI010000009">
    <property type="protein sequence ID" value="GAA5482723.1"/>
    <property type="molecule type" value="Genomic_DNA"/>
</dbReference>
<evidence type="ECO:0000313" key="4">
    <source>
        <dbReference type="Proteomes" id="UP001476282"/>
    </source>
</evidence>
<dbReference type="RefSeq" id="WP_353566854.1">
    <property type="nucleotide sequence ID" value="NZ_BAABRI010000009.1"/>
</dbReference>
<dbReference type="CDD" id="cd08896">
    <property type="entry name" value="SRPBCC_CalC_Aha1-like_3"/>
    <property type="match status" value="1"/>
</dbReference>
<evidence type="ECO:0000259" key="2">
    <source>
        <dbReference type="Pfam" id="PF08327"/>
    </source>
</evidence>
<dbReference type="Pfam" id="PF08327">
    <property type="entry name" value="AHSA1"/>
    <property type="match status" value="1"/>
</dbReference>
<dbReference type="InterPro" id="IPR023393">
    <property type="entry name" value="START-like_dom_sf"/>
</dbReference>
<evidence type="ECO:0000313" key="3">
    <source>
        <dbReference type="EMBL" id="GAA5482723.1"/>
    </source>
</evidence>
<dbReference type="SUPFAM" id="SSF55961">
    <property type="entry name" value="Bet v1-like"/>
    <property type="match status" value="1"/>
</dbReference>
<protein>
    <recommendedName>
        <fullName evidence="2">Activator of Hsp90 ATPase homologue 1/2-like C-terminal domain-containing protein</fullName>
    </recommendedName>
</protein>
<proteinExistence type="inferred from homology"/>
<accession>A0ABP9UMB0</accession>
<reference evidence="3 4" key="1">
    <citation type="submission" date="2024-02" db="EMBL/GenBank/DDBJ databases">
        <title>Haloferula sargassicola NBRC 104335.</title>
        <authorList>
            <person name="Ichikawa N."/>
            <person name="Katano-Makiyama Y."/>
            <person name="Hidaka K."/>
        </authorList>
    </citation>
    <scope>NUCLEOTIDE SEQUENCE [LARGE SCALE GENOMIC DNA]</scope>
    <source>
        <strain evidence="3 4">NBRC 104335</strain>
    </source>
</reference>
<dbReference type="Gene3D" id="3.30.530.20">
    <property type="match status" value="1"/>
</dbReference>
<comment type="caution">
    <text evidence="3">The sequence shown here is derived from an EMBL/GenBank/DDBJ whole genome shotgun (WGS) entry which is preliminary data.</text>
</comment>
<name>A0ABP9UMB0_9BACT</name>
<feature type="domain" description="Activator of Hsp90 ATPase homologue 1/2-like C-terminal" evidence="2">
    <location>
        <begin position="13"/>
        <end position="148"/>
    </location>
</feature>